<sequence>MSMLDHYRMEDMDKVLEHIENLMKAGLDGLKAAETANPDLAKNAQFQIEHSMKAILSYNKKKLDQDNQFNSVNSNEQTRRNWF</sequence>
<evidence type="ECO:0000313" key="1">
    <source>
        <dbReference type="EMBL" id="GGJ51300.1"/>
    </source>
</evidence>
<accession>A0ABQ2DAY6</accession>
<reference evidence="2" key="1">
    <citation type="journal article" date="2019" name="Int. J. Syst. Evol. Microbiol.">
        <title>The Global Catalogue of Microorganisms (GCM) 10K type strain sequencing project: providing services to taxonomists for standard genome sequencing and annotation.</title>
        <authorList>
            <consortium name="The Broad Institute Genomics Platform"/>
            <consortium name="The Broad Institute Genome Sequencing Center for Infectious Disease"/>
            <person name="Wu L."/>
            <person name="Ma J."/>
        </authorList>
    </citation>
    <scope>NUCLEOTIDE SEQUENCE [LARGE SCALE GENOMIC DNA]</scope>
    <source>
        <strain evidence="2">JCM 30071</strain>
    </source>
</reference>
<dbReference type="RefSeq" id="WP_188942482.1">
    <property type="nucleotide sequence ID" value="NZ_BMPN01000002.1"/>
</dbReference>
<organism evidence="1 2">
    <name type="scientific">Virgibacillus kapii</name>
    <dbReference type="NCBI Taxonomy" id="1638645"/>
    <lineage>
        <taxon>Bacteria</taxon>
        <taxon>Bacillati</taxon>
        <taxon>Bacillota</taxon>
        <taxon>Bacilli</taxon>
        <taxon>Bacillales</taxon>
        <taxon>Bacillaceae</taxon>
        <taxon>Virgibacillus</taxon>
    </lineage>
</organism>
<proteinExistence type="predicted"/>
<name>A0ABQ2DAY6_9BACI</name>
<keyword evidence="2" id="KW-1185">Reference proteome</keyword>
<dbReference type="EMBL" id="BMPN01000002">
    <property type="protein sequence ID" value="GGJ51300.1"/>
    <property type="molecule type" value="Genomic_DNA"/>
</dbReference>
<protein>
    <submittedName>
        <fullName evidence="1">Uncharacterized protein</fullName>
    </submittedName>
</protein>
<dbReference type="Proteomes" id="UP000634435">
    <property type="component" value="Unassembled WGS sequence"/>
</dbReference>
<gene>
    <name evidence="1" type="ORF">GCM10007111_11880</name>
</gene>
<evidence type="ECO:0000313" key="2">
    <source>
        <dbReference type="Proteomes" id="UP000634435"/>
    </source>
</evidence>
<comment type="caution">
    <text evidence="1">The sequence shown here is derived from an EMBL/GenBank/DDBJ whole genome shotgun (WGS) entry which is preliminary data.</text>
</comment>